<dbReference type="PANTHER" id="PTHR15092:SF47">
    <property type="entry name" value="POLY(A)-SPECIFIC EXORIBONUCLEASE PARN"/>
    <property type="match status" value="1"/>
</dbReference>
<evidence type="ECO:0000313" key="4">
    <source>
        <dbReference type="Proteomes" id="UP001314263"/>
    </source>
</evidence>
<dbReference type="InterPro" id="IPR051181">
    <property type="entry name" value="CAF1_poly(A)_ribonucleases"/>
</dbReference>
<dbReference type="Proteomes" id="UP001314263">
    <property type="component" value="Unassembled WGS sequence"/>
</dbReference>
<dbReference type="InterPro" id="IPR012337">
    <property type="entry name" value="RNaseH-like_sf"/>
</dbReference>
<evidence type="ECO:0000313" key="3">
    <source>
        <dbReference type="EMBL" id="CAK0787612.1"/>
    </source>
</evidence>
<accession>A0AAV1ILN6</accession>
<dbReference type="GO" id="GO:0003723">
    <property type="term" value="F:RNA binding"/>
    <property type="evidence" value="ECO:0007669"/>
    <property type="project" value="TreeGrafter"/>
</dbReference>
<dbReference type="Pfam" id="PF04857">
    <property type="entry name" value="CAF1"/>
    <property type="match status" value="1"/>
</dbReference>
<gene>
    <name evidence="3" type="ORF">CVIRNUC_010834</name>
</gene>
<dbReference type="SUPFAM" id="SSF53098">
    <property type="entry name" value="Ribonuclease H-like"/>
    <property type="match status" value="1"/>
</dbReference>
<comment type="caution">
    <text evidence="3">The sequence shown here is derived from an EMBL/GenBank/DDBJ whole genome shotgun (WGS) entry which is preliminary data.</text>
</comment>
<dbReference type="Gene3D" id="3.30.420.10">
    <property type="entry name" value="Ribonuclease H-like superfamily/Ribonuclease H"/>
    <property type="match status" value="2"/>
</dbReference>
<protein>
    <submittedName>
        <fullName evidence="3">Uncharacterized protein</fullName>
    </submittedName>
</protein>
<dbReference type="AlphaFoldDB" id="A0AAV1ILN6"/>
<sequence>MDVTRSMFEKALPHVERAIEQCHFYAFDLEMTGLHVSDQRESWVDDMEDRYRVYRDGAQSFLITQFGLSCLVWEEGQYQAHTFNFYLFPLPMLPGPSRRFLCDAGSLEFLANQGFDFNKFVYEGVPLLRASDRDRHLSRMDAGDSAPSRPDIPLDKPENRELVDRLIAQVAEWLKGEDSQLFIGSYNSYQRAIQYQQLEKEQFGAAQPPGFSHAGASDENGRRGIKLTRATAEELAALVEKRRQAKLKSILDAAGFVRVFEMLRDSGKPAVGHNCLFDLAFTLEHLAEPLPEQWPAFKHLVKKWFPGGIWDTKLLVKCLPEVASQLESTSLGPLYEALGGADEPQAEVLRYLATRKAEQLQKGWKLPAVHHAPGFLRYSHASAGTHAHEAGFDAYMTGMCFARLMRLHEASAAGPADPVALPPPQARSPEGLEVLQLSSNGAKASIEYSSRQPKLSSVQEMQGRINLMQTDLPHAALWEEDPVPPRAHLLYLSGLPAGSRIGDIVPHLERAGLGRARLHFRSSGTQAIVDFSDRGRAPEATKKQVAEILQLQPHQVLTHAEFVVARQEDSLQKHADGSWGPTGELGSEERPLKRVRQDVSAAAGGVQQKRQHGRLCAVM</sequence>
<dbReference type="EMBL" id="CAUYUE010000017">
    <property type="protein sequence ID" value="CAK0787612.1"/>
    <property type="molecule type" value="Genomic_DNA"/>
</dbReference>
<feature type="region of interest" description="Disordered" evidence="2">
    <location>
        <begin position="572"/>
        <end position="592"/>
    </location>
</feature>
<organism evidence="3 4">
    <name type="scientific">Coccomyxa viridis</name>
    <dbReference type="NCBI Taxonomy" id="1274662"/>
    <lineage>
        <taxon>Eukaryota</taxon>
        <taxon>Viridiplantae</taxon>
        <taxon>Chlorophyta</taxon>
        <taxon>core chlorophytes</taxon>
        <taxon>Trebouxiophyceae</taxon>
        <taxon>Trebouxiophyceae incertae sedis</taxon>
        <taxon>Coccomyxaceae</taxon>
        <taxon>Coccomyxa</taxon>
    </lineage>
</organism>
<comment type="similarity">
    <text evidence="1">Belongs to the CAF1 family.</text>
</comment>
<dbReference type="InterPro" id="IPR006941">
    <property type="entry name" value="RNase_CAF1"/>
</dbReference>
<reference evidence="3 4" key="1">
    <citation type="submission" date="2023-10" db="EMBL/GenBank/DDBJ databases">
        <authorList>
            <person name="Maclean D."/>
            <person name="Macfadyen A."/>
        </authorList>
    </citation>
    <scope>NUCLEOTIDE SEQUENCE [LARGE SCALE GENOMIC DNA]</scope>
</reference>
<name>A0AAV1ILN6_9CHLO</name>
<dbReference type="PANTHER" id="PTHR15092">
    <property type="entry name" value="POLY A -SPECIFIC RIBONUCLEASE/TARGET OF EGR1, MEMBER 1"/>
    <property type="match status" value="1"/>
</dbReference>
<feature type="region of interest" description="Disordered" evidence="2">
    <location>
        <begin position="136"/>
        <end position="155"/>
    </location>
</feature>
<evidence type="ECO:0000256" key="2">
    <source>
        <dbReference type="SAM" id="MobiDB-lite"/>
    </source>
</evidence>
<dbReference type="InterPro" id="IPR036397">
    <property type="entry name" value="RNaseH_sf"/>
</dbReference>
<proteinExistence type="inferred from homology"/>
<dbReference type="GO" id="GO:0000175">
    <property type="term" value="F:3'-5'-RNA exonuclease activity"/>
    <property type="evidence" value="ECO:0007669"/>
    <property type="project" value="TreeGrafter"/>
</dbReference>
<keyword evidence="4" id="KW-1185">Reference proteome</keyword>
<evidence type="ECO:0000256" key="1">
    <source>
        <dbReference type="ARBA" id="ARBA00008372"/>
    </source>
</evidence>